<dbReference type="GeneID" id="41599665"/>
<reference evidence="1 2" key="2">
    <citation type="journal article" date="2016" name="ISME J.">
        <title>Physiological and genomic characterization of two novel marine thaumarchaeal strains indicates niche differentiation.</title>
        <authorList>
            <person name="Bayer B."/>
            <person name="Vojvoda J."/>
            <person name="Offre P."/>
            <person name="Alves R.J."/>
            <person name="Elisabeth N.H."/>
            <person name="Garcia J.A."/>
            <person name="Volland J.M."/>
            <person name="Srivastava A."/>
            <person name="Schleper C."/>
            <person name="Herndl G.J."/>
        </authorList>
    </citation>
    <scope>NUCLEOTIDE SEQUENCE [LARGE SCALE GENOMIC DNA]</scope>
    <source>
        <strain evidence="1 2">D3C</strain>
    </source>
</reference>
<dbReference type="KEGG" id="nid:NPIRD3C_0504"/>
<proteinExistence type="predicted"/>
<reference evidence="2" key="1">
    <citation type="submission" date="2015-02" db="EMBL/GenBank/DDBJ databases">
        <title>Characterization of two novel Thaumarchaeota isolated from the Northern Adriatic Sea.</title>
        <authorList>
            <person name="Bayer B."/>
            <person name="Vojvoda J."/>
            <person name="Offre P."/>
            <person name="Srivastava A."/>
            <person name="Elisabeth N."/>
            <person name="Garcia J.A.L."/>
            <person name="Schleper C."/>
            <person name="Herndl G.J."/>
        </authorList>
    </citation>
    <scope>NUCLEOTIDE SEQUENCE [LARGE SCALE GENOMIC DNA]</scope>
    <source>
        <strain evidence="2">D3C</strain>
    </source>
</reference>
<dbReference type="OrthoDB" id="3315at2157"/>
<dbReference type="STRING" id="1582439.NPIRD3C_0504"/>
<organism evidence="1 2">
    <name type="scientific">Nitrosopumilus piranensis</name>
    <dbReference type="NCBI Taxonomy" id="1582439"/>
    <lineage>
        <taxon>Archaea</taxon>
        <taxon>Nitrososphaerota</taxon>
        <taxon>Nitrososphaeria</taxon>
        <taxon>Nitrosopumilales</taxon>
        <taxon>Nitrosopumilaceae</taxon>
        <taxon>Nitrosopumilus</taxon>
    </lineage>
</organism>
<dbReference type="Proteomes" id="UP000032027">
    <property type="component" value="Chromosome"/>
</dbReference>
<keyword evidence="2" id="KW-1185">Reference proteome</keyword>
<protein>
    <submittedName>
        <fullName evidence="1">Uncharacterized protein</fullName>
    </submittedName>
</protein>
<dbReference type="PATRIC" id="fig|1582439.9.peg.507"/>
<dbReference type="InterPro" id="IPR010916">
    <property type="entry name" value="TonB_box_CS"/>
</dbReference>
<name>A0A0C5BPT2_9ARCH</name>
<evidence type="ECO:0000313" key="1">
    <source>
        <dbReference type="EMBL" id="AJM91718.1"/>
    </source>
</evidence>
<sequence>MDKFLFVFFSLFALTLVTPVYADFSISIETDKIQYDFGDTVVVSGNIDGSTENEFIEFMIIGPSGSLVEIGRANIFDNGNFDYSFVTGGPSINSEGKYVIKAGFSEDNLFETKFFIGEIMDDVPVETEVDESNLYQCESEMCVEECEQDPNCTVFEELESQVIFPLSFVDPIIDPQFYVDRYNNELEYKEWFDRNYPDFTIYQAVGLSEPIPEWVRGVFAFWADGQISDEDLKNAIKFLVDSGIIILD</sequence>
<dbReference type="HOGENOM" id="CLU_923178_0_0_2"/>
<dbReference type="PROSITE" id="PS00430">
    <property type="entry name" value="TONB_DEPENDENT_REC_1"/>
    <property type="match status" value="1"/>
</dbReference>
<dbReference type="EMBL" id="CP010868">
    <property type="protein sequence ID" value="AJM91718.1"/>
    <property type="molecule type" value="Genomic_DNA"/>
</dbReference>
<dbReference type="RefSeq" id="WP_148702688.1">
    <property type="nucleotide sequence ID" value="NZ_CP010868.1"/>
</dbReference>
<evidence type="ECO:0000313" key="2">
    <source>
        <dbReference type="Proteomes" id="UP000032027"/>
    </source>
</evidence>
<reference evidence="1 2" key="3">
    <citation type="journal article" date="2019" name="Int. J. Syst. Evol. Microbiol.">
        <title>Nitrosopumilus adriaticus sp. nov. and Nitrosopumilus piranensis sp. nov., two ammonia-oxidizing archaea from the Adriatic Sea and members of the class Nitrososphaeria.</title>
        <authorList>
            <person name="Bayer B."/>
            <person name="Vojvoda J."/>
            <person name="Reinthaler T."/>
            <person name="Reyes C."/>
            <person name="Pinto M."/>
            <person name="Herndl G.J."/>
        </authorList>
    </citation>
    <scope>NUCLEOTIDE SEQUENCE [LARGE SCALE GENOMIC DNA]</scope>
    <source>
        <strain evidence="1 2">D3C</strain>
    </source>
</reference>
<gene>
    <name evidence="1" type="ORF">NPIRD3C_0504</name>
</gene>
<accession>A0A0C5BPT2</accession>
<dbReference type="AlphaFoldDB" id="A0A0C5BPT2"/>